<dbReference type="InterPro" id="IPR017911">
    <property type="entry name" value="MacB-like_ATP-bd"/>
</dbReference>
<dbReference type="InterPro" id="IPR027417">
    <property type="entry name" value="P-loop_NTPase"/>
</dbReference>
<keyword evidence="2" id="KW-0547">Nucleotide-binding</keyword>
<dbReference type="InterPro" id="IPR003439">
    <property type="entry name" value="ABC_transporter-like_ATP-bd"/>
</dbReference>
<reference evidence="5" key="1">
    <citation type="journal article" date="2021" name="PeerJ">
        <title>Extensive microbial diversity within the chicken gut microbiome revealed by metagenomics and culture.</title>
        <authorList>
            <person name="Gilroy R."/>
            <person name="Ravi A."/>
            <person name="Getino M."/>
            <person name="Pursley I."/>
            <person name="Horton D.L."/>
            <person name="Alikhan N.F."/>
            <person name="Baker D."/>
            <person name="Gharbi K."/>
            <person name="Hall N."/>
            <person name="Watson M."/>
            <person name="Adriaenssens E.M."/>
            <person name="Foster-Nyarko E."/>
            <person name="Jarju S."/>
            <person name="Secka A."/>
            <person name="Antonio M."/>
            <person name="Oren A."/>
            <person name="Chaudhuri R.R."/>
            <person name="La Ragione R."/>
            <person name="Hildebrand F."/>
            <person name="Pallen M.J."/>
        </authorList>
    </citation>
    <scope>NUCLEOTIDE SEQUENCE</scope>
    <source>
        <strain evidence="5">ChiHecolR3B27-1887</strain>
    </source>
</reference>
<dbReference type="GO" id="GO:0022857">
    <property type="term" value="F:transmembrane transporter activity"/>
    <property type="evidence" value="ECO:0007669"/>
    <property type="project" value="TreeGrafter"/>
</dbReference>
<dbReference type="GO" id="GO:0005524">
    <property type="term" value="F:ATP binding"/>
    <property type="evidence" value="ECO:0007669"/>
    <property type="project" value="UniProtKB-KW"/>
</dbReference>
<evidence type="ECO:0000256" key="1">
    <source>
        <dbReference type="ARBA" id="ARBA00022448"/>
    </source>
</evidence>
<dbReference type="PANTHER" id="PTHR24220:SF674">
    <property type="entry name" value="BACITRACIN EXPORT ATP-BINDING PROTEIN BCEA"/>
    <property type="match status" value="1"/>
</dbReference>
<keyword evidence="1" id="KW-0813">Transport</keyword>
<dbReference type="CDD" id="cd03255">
    <property type="entry name" value="ABC_MJ0796_LolCDE_FtsE"/>
    <property type="match status" value="1"/>
</dbReference>
<evidence type="ECO:0000256" key="2">
    <source>
        <dbReference type="ARBA" id="ARBA00022741"/>
    </source>
</evidence>
<dbReference type="SUPFAM" id="SSF52540">
    <property type="entry name" value="P-loop containing nucleoside triphosphate hydrolases"/>
    <property type="match status" value="1"/>
</dbReference>
<gene>
    <name evidence="5" type="ORF">IAA22_06785</name>
</gene>
<feature type="domain" description="ABC transporter" evidence="4">
    <location>
        <begin position="13"/>
        <end position="251"/>
    </location>
</feature>
<dbReference type="PROSITE" id="PS50893">
    <property type="entry name" value="ABC_TRANSPORTER_2"/>
    <property type="match status" value="1"/>
</dbReference>
<evidence type="ECO:0000313" key="5">
    <source>
        <dbReference type="EMBL" id="HIZ18796.1"/>
    </source>
</evidence>
<sequence>MAPAHIQPEQPVLSCRDVEKLYGTRDNVTRALDGVSFDVAAGEYVAIMGPSGSGKTTLLNCISTIDRPTSGHILVDGQDITALRAGQLSKFRRERLGFVFQDSNLLDTLTARENIALALTINHTPAKEVTARVGGVARRLGVADVLDKFPHEMSGGQKQRVAAARAIVTDPSLVLADEPTGALDSRNSRLLLESLEDLNNAGATIIMVTHDSFAASYARRALFLKDGRVWNEIVRGTKTRKAFFDEIMDVVSFLGGEGADVR</sequence>
<proteinExistence type="predicted"/>
<dbReference type="InterPro" id="IPR015854">
    <property type="entry name" value="ABC_transpr_LolD-like"/>
</dbReference>
<comment type="caution">
    <text evidence="5">The sequence shown here is derived from an EMBL/GenBank/DDBJ whole genome shotgun (WGS) entry which is preliminary data.</text>
</comment>
<dbReference type="AlphaFoldDB" id="A0A9D2IPV0"/>
<keyword evidence="3 5" id="KW-0067">ATP-binding</keyword>
<evidence type="ECO:0000259" key="4">
    <source>
        <dbReference type="PROSITE" id="PS50893"/>
    </source>
</evidence>
<name>A0A9D2IPV0_9ACTN</name>
<dbReference type="Gene3D" id="3.40.50.300">
    <property type="entry name" value="P-loop containing nucleotide triphosphate hydrolases"/>
    <property type="match status" value="1"/>
</dbReference>
<evidence type="ECO:0000313" key="6">
    <source>
        <dbReference type="Proteomes" id="UP000824029"/>
    </source>
</evidence>
<protein>
    <submittedName>
        <fullName evidence="5">ABC transporter ATP-binding protein</fullName>
    </submittedName>
</protein>
<accession>A0A9D2IPV0</accession>
<dbReference type="PANTHER" id="PTHR24220">
    <property type="entry name" value="IMPORT ATP-BINDING PROTEIN"/>
    <property type="match status" value="1"/>
</dbReference>
<dbReference type="FunFam" id="3.40.50.300:FF:000032">
    <property type="entry name" value="Export ABC transporter ATP-binding protein"/>
    <property type="match status" value="1"/>
</dbReference>
<dbReference type="Proteomes" id="UP000824029">
    <property type="component" value="Unassembled WGS sequence"/>
</dbReference>
<dbReference type="EMBL" id="DXBZ01000132">
    <property type="protein sequence ID" value="HIZ18796.1"/>
    <property type="molecule type" value="Genomic_DNA"/>
</dbReference>
<dbReference type="GO" id="GO:0098796">
    <property type="term" value="C:membrane protein complex"/>
    <property type="evidence" value="ECO:0007669"/>
    <property type="project" value="UniProtKB-ARBA"/>
</dbReference>
<dbReference type="InterPro" id="IPR003593">
    <property type="entry name" value="AAA+_ATPase"/>
</dbReference>
<reference evidence="5" key="2">
    <citation type="submission" date="2021-04" db="EMBL/GenBank/DDBJ databases">
        <authorList>
            <person name="Gilroy R."/>
        </authorList>
    </citation>
    <scope>NUCLEOTIDE SEQUENCE</scope>
    <source>
        <strain evidence="5">ChiHecolR3B27-1887</strain>
    </source>
</reference>
<dbReference type="GO" id="GO:0005886">
    <property type="term" value="C:plasma membrane"/>
    <property type="evidence" value="ECO:0007669"/>
    <property type="project" value="TreeGrafter"/>
</dbReference>
<evidence type="ECO:0000256" key="3">
    <source>
        <dbReference type="ARBA" id="ARBA00022840"/>
    </source>
</evidence>
<organism evidence="5 6">
    <name type="scientific">Candidatus Olsenella stercoravium</name>
    <dbReference type="NCBI Taxonomy" id="2838713"/>
    <lineage>
        <taxon>Bacteria</taxon>
        <taxon>Bacillati</taxon>
        <taxon>Actinomycetota</taxon>
        <taxon>Coriobacteriia</taxon>
        <taxon>Coriobacteriales</taxon>
        <taxon>Atopobiaceae</taxon>
        <taxon>Olsenella</taxon>
    </lineage>
</organism>
<dbReference type="SMART" id="SM00382">
    <property type="entry name" value="AAA"/>
    <property type="match status" value="1"/>
</dbReference>
<dbReference type="GO" id="GO:0016887">
    <property type="term" value="F:ATP hydrolysis activity"/>
    <property type="evidence" value="ECO:0007669"/>
    <property type="project" value="InterPro"/>
</dbReference>
<dbReference type="Pfam" id="PF00005">
    <property type="entry name" value="ABC_tran"/>
    <property type="match status" value="1"/>
</dbReference>